<dbReference type="Pfam" id="PF14223">
    <property type="entry name" value="Retrotran_gag_2"/>
    <property type="match status" value="1"/>
</dbReference>
<dbReference type="Proteomes" id="UP001168877">
    <property type="component" value="Unassembled WGS sequence"/>
</dbReference>
<evidence type="ECO:0000313" key="3">
    <source>
        <dbReference type="Proteomes" id="UP001168877"/>
    </source>
</evidence>
<dbReference type="AlphaFoldDB" id="A0AA39SL04"/>
<evidence type="ECO:0000313" key="2">
    <source>
        <dbReference type="EMBL" id="KAK0594981.1"/>
    </source>
</evidence>
<keyword evidence="3" id="KW-1185">Reference proteome</keyword>
<dbReference type="EMBL" id="JAUESC010000004">
    <property type="protein sequence ID" value="KAK0594981.1"/>
    <property type="molecule type" value="Genomic_DNA"/>
</dbReference>
<feature type="region of interest" description="Disordered" evidence="1">
    <location>
        <begin position="264"/>
        <end position="293"/>
    </location>
</feature>
<comment type="caution">
    <text evidence="2">The sequence shown here is derived from an EMBL/GenBank/DDBJ whole genome shotgun (WGS) entry which is preliminary data.</text>
</comment>
<feature type="region of interest" description="Disordered" evidence="1">
    <location>
        <begin position="339"/>
        <end position="378"/>
    </location>
</feature>
<sequence>METYQTWKRKNSLARITMLSSMTDALMCENERFDTAQDMWIALKDKFGGTFISKFKRLTIKFDTYKKRQNHDMRQHLREMLNMIRELKSAVLKFVNVTIGKEVYSAVVEEDEQVSHHWLSSLLRLVECKSGLNQEGTCFDANQWKVDSSTRVSNGFDKMEARNCHDRHKVGVKPARKSFRFDKGESKKDRLGVSFRLGRKEYHKVGKSGFLTWKIEVFWFRNQVSKKEDQKKGRGGYHRTLEGSVAHLWPNTIPISNISIDLRNSSERSSKGPSSISESASSEPTLKGHGSLMLDHEYNSGKETVFNEGLIVVDPTSHSGTSSNGDQRTAEDVPSMIAPSVSTPVLPKSKRGGKKKGAPKSHLMQTRWSDGINQGNGVDKEKSITEKWNLEVEVAKMIEEGYARGFFFKAKYGWNIWQQD</sequence>
<evidence type="ECO:0000256" key="1">
    <source>
        <dbReference type="SAM" id="MobiDB-lite"/>
    </source>
</evidence>
<accession>A0AA39SL04</accession>
<feature type="compositionally biased region" description="Polar residues" evidence="1">
    <location>
        <begin position="363"/>
        <end position="376"/>
    </location>
</feature>
<protein>
    <submittedName>
        <fullName evidence="2">Uncharacterized protein</fullName>
    </submittedName>
</protein>
<organism evidence="2 3">
    <name type="scientific">Acer saccharum</name>
    <name type="common">Sugar maple</name>
    <dbReference type="NCBI Taxonomy" id="4024"/>
    <lineage>
        <taxon>Eukaryota</taxon>
        <taxon>Viridiplantae</taxon>
        <taxon>Streptophyta</taxon>
        <taxon>Embryophyta</taxon>
        <taxon>Tracheophyta</taxon>
        <taxon>Spermatophyta</taxon>
        <taxon>Magnoliopsida</taxon>
        <taxon>eudicotyledons</taxon>
        <taxon>Gunneridae</taxon>
        <taxon>Pentapetalae</taxon>
        <taxon>rosids</taxon>
        <taxon>malvids</taxon>
        <taxon>Sapindales</taxon>
        <taxon>Sapindaceae</taxon>
        <taxon>Hippocastanoideae</taxon>
        <taxon>Acereae</taxon>
        <taxon>Acer</taxon>
    </lineage>
</organism>
<gene>
    <name evidence="2" type="ORF">LWI29_002346</name>
</gene>
<reference evidence="2" key="2">
    <citation type="submission" date="2023-06" db="EMBL/GenBank/DDBJ databases">
        <authorList>
            <person name="Swenson N.G."/>
            <person name="Wegrzyn J.L."/>
            <person name="Mcevoy S.L."/>
        </authorList>
    </citation>
    <scope>NUCLEOTIDE SEQUENCE</scope>
    <source>
        <strain evidence="2">NS2018</strain>
        <tissue evidence="2">Leaf</tissue>
    </source>
</reference>
<feature type="compositionally biased region" description="Basic residues" evidence="1">
    <location>
        <begin position="348"/>
        <end position="359"/>
    </location>
</feature>
<proteinExistence type="predicted"/>
<feature type="compositionally biased region" description="Low complexity" evidence="1">
    <location>
        <begin position="271"/>
        <end position="283"/>
    </location>
</feature>
<name>A0AA39SL04_ACESA</name>
<reference evidence="2" key="1">
    <citation type="journal article" date="2022" name="Plant J.">
        <title>Strategies of tolerance reflected in two North American maple genomes.</title>
        <authorList>
            <person name="McEvoy S.L."/>
            <person name="Sezen U.U."/>
            <person name="Trouern-Trend A."/>
            <person name="McMahon S.M."/>
            <person name="Schaberg P.G."/>
            <person name="Yang J."/>
            <person name="Wegrzyn J.L."/>
            <person name="Swenson N.G."/>
        </authorList>
    </citation>
    <scope>NUCLEOTIDE SEQUENCE</scope>
    <source>
        <strain evidence="2">NS2018</strain>
    </source>
</reference>